<dbReference type="GO" id="GO:0052856">
    <property type="term" value="F:NAD(P)HX epimerase activity"/>
    <property type="evidence" value="ECO:0007669"/>
    <property type="project" value="UniProtKB-UniRule"/>
</dbReference>
<dbReference type="NCBIfam" id="TIGR00196">
    <property type="entry name" value="yjeF_cterm"/>
    <property type="match status" value="1"/>
</dbReference>
<evidence type="ECO:0000259" key="20">
    <source>
        <dbReference type="PROSITE" id="PS51383"/>
    </source>
</evidence>
<keyword evidence="22" id="KW-0418">Kinase</keyword>
<dbReference type="PANTHER" id="PTHR12592">
    <property type="entry name" value="ATP-DEPENDENT (S)-NAD(P)H-HYDRATE DEHYDRATASE FAMILY MEMBER"/>
    <property type="match status" value="1"/>
</dbReference>
<dbReference type="AlphaFoldDB" id="A0A562D8F6"/>
<dbReference type="FunFam" id="3.40.50.10260:FF:000008">
    <property type="entry name" value="Multifunctional fusion protein"/>
    <property type="match status" value="1"/>
</dbReference>
<comment type="similarity">
    <text evidence="17">Belongs to the NnrD/CARKD family.</text>
</comment>
<evidence type="ECO:0000256" key="8">
    <source>
        <dbReference type="ARBA" id="ARBA00022857"/>
    </source>
</evidence>
<dbReference type="HAMAP" id="MF_01965">
    <property type="entry name" value="NADHX_dehydratase"/>
    <property type="match status" value="1"/>
</dbReference>
<dbReference type="PIRSF" id="PIRSF017184">
    <property type="entry name" value="Nnr"/>
    <property type="match status" value="1"/>
</dbReference>
<comment type="similarity">
    <text evidence="4 19">In the C-terminal section; belongs to the NnrD/CARKD family.</text>
</comment>
<dbReference type="SUPFAM" id="SSF64153">
    <property type="entry name" value="YjeF N-terminal domain-like"/>
    <property type="match status" value="1"/>
</dbReference>
<evidence type="ECO:0000256" key="4">
    <source>
        <dbReference type="ARBA" id="ARBA00009524"/>
    </source>
</evidence>
<evidence type="ECO:0000256" key="15">
    <source>
        <dbReference type="ARBA" id="ARBA00048238"/>
    </source>
</evidence>
<evidence type="ECO:0000256" key="7">
    <source>
        <dbReference type="ARBA" id="ARBA00022840"/>
    </source>
</evidence>
<keyword evidence="6 17" id="KW-0547">Nucleotide-binding</keyword>
<keyword evidence="12 17" id="KW-0456">Lyase</keyword>
<evidence type="ECO:0000256" key="6">
    <source>
        <dbReference type="ARBA" id="ARBA00022741"/>
    </source>
</evidence>
<evidence type="ECO:0000256" key="12">
    <source>
        <dbReference type="ARBA" id="ARBA00023239"/>
    </source>
</evidence>
<dbReference type="GO" id="GO:0005524">
    <property type="term" value="F:ATP binding"/>
    <property type="evidence" value="ECO:0007669"/>
    <property type="project" value="UniProtKB-UniRule"/>
</dbReference>
<evidence type="ECO:0000256" key="16">
    <source>
        <dbReference type="ARBA" id="ARBA00049209"/>
    </source>
</evidence>
<evidence type="ECO:0000256" key="17">
    <source>
        <dbReference type="HAMAP-Rule" id="MF_01965"/>
    </source>
</evidence>
<evidence type="ECO:0000256" key="2">
    <source>
        <dbReference type="ARBA" id="ARBA00000909"/>
    </source>
</evidence>
<evidence type="ECO:0000313" key="23">
    <source>
        <dbReference type="Proteomes" id="UP000317573"/>
    </source>
</evidence>
<keyword evidence="8 17" id="KW-0521">NADP</keyword>
<organism evidence="22 23">
    <name type="scientific">Rhodococcus rhodochrous J45</name>
    <dbReference type="NCBI Taxonomy" id="935266"/>
    <lineage>
        <taxon>Bacteria</taxon>
        <taxon>Bacillati</taxon>
        <taxon>Actinomycetota</taxon>
        <taxon>Actinomycetes</taxon>
        <taxon>Mycobacteriales</taxon>
        <taxon>Nocardiaceae</taxon>
        <taxon>Rhodococcus</taxon>
    </lineage>
</organism>
<feature type="domain" description="YjeF C-terminal" evidence="20">
    <location>
        <begin position="212"/>
        <end position="476"/>
    </location>
</feature>
<dbReference type="InterPro" id="IPR000631">
    <property type="entry name" value="CARKD"/>
</dbReference>
<comment type="similarity">
    <text evidence="3 19">In the N-terminal section; belongs to the NnrE/AIBP family.</text>
</comment>
<evidence type="ECO:0000256" key="1">
    <source>
        <dbReference type="ARBA" id="ARBA00000013"/>
    </source>
</evidence>
<comment type="function">
    <text evidence="17">Catalyzes the dehydration of the S-form of NAD(P)HX at the expense of ADP, which is converted to AMP. Together with NAD(P)HX epimerase, which catalyzes the epimerization of the S- and R-forms, the enzyme allows the repair of both epimers of NAD(P)HX, a damaged form of NAD(P)H that is a result of enzymatic or heat-dependent hydration.</text>
</comment>
<dbReference type="CDD" id="cd01171">
    <property type="entry name" value="YXKO-related"/>
    <property type="match status" value="1"/>
</dbReference>
<dbReference type="Pfam" id="PF03853">
    <property type="entry name" value="YjeF_N"/>
    <property type="match status" value="1"/>
</dbReference>
<comment type="caution">
    <text evidence="22">The sequence shown here is derived from an EMBL/GenBank/DDBJ whole genome shotgun (WGS) entry which is preliminary data.</text>
</comment>
<feature type="binding site" evidence="17">
    <location>
        <begin position="384"/>
        <end position="388"/>
    </location>
    <ligand>
        <name>AMP</name>
        <dbReference type="ChEBI" id="CHEBI:456215"/>
    </ligand>
</feature>
<comment type="cofactor">
    <cofactor evidence="17">
        <name>Mg(2+)</name>
        <dbReference type="ChEBI" id="CHEBI:18420"/>
    </cofactor>
</comment>
<comment type="cofactor">
    <cofactor evidence="18 19">
        <name>K(+)</name>
        <dbReference type="ChEBI" id="CHEBI:29103"/>
    </cofactor>
    <text evidence="18 19">Binds 1 potassium ion per subunit.</text>
</comment>
<dbReference type="GO" id="GO:0016301">
    <property type="term" value="F:kinase activity"/>
    <property type="evidence" value="ECO:0007669"/>
    <property type="project" value="UniProtKB-KW"/>
</dbReference>
<gene>
    <name evidence="18" type="primary">nnrE</name>
    <name evidence="17" type="synonym">nnrD</name>
    <name evidence="22" type="ORF">L618_000800001250</name>
</gene>
<dbReference type="InterPro" id="IPR030677">
    <property type="entry name" value="Nnr"/>
</dbReference>
<evidence type="ECO:0000256" key="18">
    <source>
        <dbReference type="HAMAP-Rule" id="MF_01966"/>
    </source>
</evidence>
<comment type="catalytic activity">
    <reaction evidence="2 18 19">
        <text>(6R)-NADPHX = (6S)-NADPHX</text>
        <dbReference type="Rhea" id="RHEA:32227"/>
        <dbReference type="ChEBI" id="CHEBI:64076"/>
        <dbReference type="ChEBI" id="CHEBI:64077"/>
        <dbReference type="EC" id="5.1.99.6"/>
    </reaction>
</comment>
<proteinExistence type="inferred from homology"/>
<feature type="binding site" evidence="17">
    <location>
        <position position="247"/>
    </location>
    <ligand>
        <name>(6S)-NADPHX</name>
        <dbReference type="ChEBI" id="CHEBI:64076"/>
    </ligand>
</feature>
<dbReference type="HAMAP" id="MF_01966">
    <property type="entry name" value="NADHX_epimerase"/>
    <property type="match status" value="1"/>
</dbReference>
<feature type="binding site" evidence="18">
    <location>
        <begin position="126"/>
        <end position="132"/>
    </location>
    <ligand>
        <name>(6S)-NADPHX</name>
        <dbReference type="ChEBI" id="CHEBI:64076"/>
    </ligand>
</feature>
<keyword evidence="7 17" id="KW-0067">ATP-binding</keyword>
<dbReference type="Gene3D" id="3.40.1190.20">
    <property type="match status" value="1"/>
</dbReference>
<evidence type="ECO:0000256" key="14">
    <source>
        <dbReference type="ARBA" id="ARBA00025153"/>
    </source>
</evidence>
<dbReference type="EMBL" id="VLJT01000083">
    <property type="protein sequence ID" value="TWH05804.1"/>
    <property type="molecule type" value="Genomic_DNA"/>
</dbReference>
<comment type="function">
    <text evidence="14 19">Bifunctional enzyme that catalyzes the epimerization of the S- and R-forms of NAD(P)HX and the dehydration of the S-form of NAD(P)HX at the expense of ADP, which is converted to AMP. This allows the repair of both epimers of NAD(P)HX, a damaged form of NAD(P)H that is a result of enzymatic or heat-dependent hydration.</text>
</comment>
<dbReference type="Proteomes" id="UP000317573">
    <property type="component" value="Unassembled WGS sequence"/>
</dbReference>
<feature type="binding site" evidence="17">
    <location>
        <position position="413"/>
    </location>
    <ligand>
        <name>AMP</name>
        <dbReference type="ChEBI" id="CHEBI:456215"/>
    </ligand>
</feature>
<dbReference type="PROSITE" id="PS51383">
    <property type="entry name" value="YJEF_C_3"/>
    <property type="match status" value="1"/>
</dbReference>
<keyword evidence="5 18" id="KW-0479">Metal-binding</keyword>
<feature type="binding site" evidence="18">
    <location>
        <position position="122"/>
    </location>
    <ligand>
        <name>K(+)</name>
        <dbReference type="ChEBI" id="CHEBI:29103"/>
    </ligand>
</feature>
<keyword evidence="10 17" id="KW-0520">NAD</keyword>
<feature type="binding site" evidence="17">
    <location>
        <position position="350"/>
    </location>
    <ligand>
        <name>(6S)-NADPHX</name>
        <dbReference type="ChEBI" id="CHEBI:64076"/>
    </ligand>
</feature>
<keyword evidence="11 18" id="KW-0413">Isomerase</keyword>
<comment type="catalytic activity">
    <reaction evidence="15 17 19">
        <text>(6S)-NADHX + ADP = AMP + phosphate + NADH + H(+)</text>
        <dbReference type="Rhea" id="RHEA:32223"/>
        <dbReference type="ChEBI" id="CHEBI:15378"/>
        <dbReference type="ChEBI" id="CHEBI:43474"/>
        <dbReference type="ChEBI" id="CHEBI:57945"/>
        <dbReference type="ChEBI" id="CHEBI:64074"/>
        <dbReference type="ChEBI" id="CHEBI:456215"/>
        <dbReference type="ChEBI" id="CHEBI:456216"/>
        <dbReference type="EC" id="4.2.1.136"/>
    </reaction>
</comment>
<dbReference type="InterPro" id="IPR017953">
    <property type="entry name" value="Carbohydrate_kinase_pred_CS"/>
</dbReference>
<feature type="binding site" evidence="18">
    <location>
        <begin position="62"/>
        <end position="66"/>
    </location>
    <ligand>
        <name>(6S)-NADPHX</name>
        <dbReference type="ChEBI" id="CHEBI:64076"/>
    </ligand>
</feature>
<evidence type="ECO:0000256" key="3">
    <source>
        <dbReference type="ARBA" id="ARBA00006001"/>
    </source>
</evidence>
<evidence type="ECO:0000313" key="22">
    <source>
        <dbReference type="EMBL" id="TWH05804.1"/>
    </source>
</evidence>
<dbReference type="PROSITE" id="PS01050">
    <property type="entry name" value="YJEF_C_2"/>
    <property type="match status" value="1"/>
</dbReference>
<keyword evidence="9 18" id="KW-0630">Potassium</keyword>
<comment type="caution">
    <text evidence="18">Lacks conserved residue(s) required for the propagation of feature annotation.</text>
</comment>
<dbReference type="PANTHER" id="PTHR12592:SF0">
    <property type="entry name" value="ATP-DEPENDENT (S)-NAD(P)H-HYDRATE DEHYDRATASE"/>
    <property type="match status" value="1"/>
</dbReference>
<dbReference type="EC" id="4.2.1.136" evidence="19"/>
<dbReference type="InterPro" id="IPR029056">
    <property type="entry name" value="Ribokinase-like"/>
</dbReference>
<evidence type="ECO:0000256" key="5">
    <source>
        <dbReference type="ARBA" id="ARBA00022723"/>
    </source>
</evidence>
<dbReference type="GO" id="GO:0110051">
    <property type="term" value="P:metabolite repair"/>
    <property type="evidence" value="ECO:0007669"/>
    <property type="project" value="TreeGrafter"/>
</dbReference>
<feature type="domain" description="YjeF N-terminal" evidence="21">
    <location>
        <begin position="10"/>
        <end position="207"/>
    </location>
</feature>
<dbReference type="PROSITE" id="PS51385">
    <property type="entry name" value="YJEF_N"/>
    <property type="match status" value="1"/>
</dbReference>
<feature type="binding site" evidence="18">
    <location>
        <position position="63"/>
    </location>
    <ligand>
        <name>K(+)</name>
        <dbReference type="ChEBI" id="CHEBI:29103"/>
    </ligand>
</feature>
<feature type="binding site" evidence="17">
    <location>
        <position position="414"/>
    </location>
    <ligand>
        <name>(6S)-NADPHX</name>
        <dbReference type="ChEBI" id="CHEBI:64076"/>
    </ligand>
</feature>
<name>A0A562D8F6_RHORH</name>
<evidence type="ECO:0000259" key="21">
    <source>
        <dbReference type="PROSITE" id="PS51385"/>
    </source>
</evidence>
<accession>A0A562D8F6</accession>
<dbReference type="EC" id="5.1.99.6" evidence="19"/>
<evidence type="ECO:0000256" key="13">
    <source>
        <dbReference type="ARBA" id="ARBA00023268"/>
    </source>
</evidence>
<protein>
    <recommendedName>
        <fullName evidence="19">Bifunctional NAD(P)H-hydrate repair enzyme</fullName>
    </recommendedName>
    <alternativeName>
        <fullName evidence="19">Nicotinamide nucleotide repair protein</fullName>
    </alternativeName>
    <domain>
        <recommendedName>
            <fullName evidence="19">ADP-dependent (S)-NAD(P)H-hydrate dehydratase</fullName>
            <ecNumber evidence="19">4.2.1.136</ecNumber>
        </recommendedName>
        <alternativeName>
            <fullName evidence="19">ADP-dependent NAD(P)HX dehydratase</fullName>
        </alternativeName>
    </domain>
    <domain>
        <recommendedName>
            <fullName evidence="19">NAD(P)H-hydrate epimerase</fullName>
            <ecNumber evidence="19">5.1.99.6</ecNumber>
        </recommendedName>
    </domain>
</protein>
<dbReference type="RefSeq" id="WP_145693359.1">
    <property type="nucleotide sequence ID" value="NZ_VLJT01000083.1"/>
</dbReference>
<keyword evidence="22" id="KW-0808">Transferase</keyword>
<evidence type="ECO:0000256" key="19">
    <source>
        <dbReference type="PIRNR" id="PIRNR017184"/>
    </source>
</evidence>
<sequence length="483" mass="48771">MRSFHPSDVVRAAEAPLLESLPEGTLMRRASYGLARVVASELRERTGGIAGRRVSLLVGSGDNGGDALWAGAFLRRRGVSVTALLFAPDRAHPAGLRALRKAGGRILSATPEHVGDPDLVLDGIVGISGCGPLRPAAAAVVDEITAPIIAVDIPSGVDPDTGAVDGPAITAAMTVTFGAYKPVHALAAARCGRVELVDIGLTLPEAGLVAAEPSEIGAIWPVPGAEDDKYSQGVVGIRAGSARYPGAGVLCTGAAVAATSGMVRYAGSGASEVLARFPEVVVSPSVAETGRVQAWVVGPGAGTDDEACANLRDILATDLPVLVDADGLTLLAREPGLVRGRSAPTLLTPHAGEFARLTGNRPEPDRVAAVRSLAADWGVHVLLKGRATLVARPDGHVFVNDAGGSWASTAGAGDVLAGVIGSLLSSGMPVDLAAAAGARAHALAANLAAQDQESPGAAPISASAILSRLGDSIRLLRTHIAES</sequence>
<feature type="binding site" evidence="18">
    <location>
        <position position="155"/>
    </location>
    <ligand>
        <name>K(+)</name>
        <dbReference type="ChEBI" id="CHEBI:29103"/>
    </ligand>
</feature>
<dbReference type="GO" id="GO:0052855">
    <property type="term" value="F:ADP-dependent NAD(P)H-hydrate dehydratase activity"/>
    <property type="evidence" value="ECO:0007669"/>
    <property type="project" value="UniProtKB-UniRule"/>
</dbReference>
<dbReference type="GO" id="GO:0046872">
    <property type="term" value="F:metal ion binding"/>
    <property type="evidence" value="ECO:0007669"/>
    <property type="project" value="UniProtKB-UniRule"/>
</dbReference>
<feature type="binding site" evidence="18">
    <location>
        <position position="152"/>
    </location>
    <ligand>
        <name>(6S)-NADPHX</name>
        <dbReference type="ChEBI" id="CHEBI:64076"/>
    </ligand>
</feature>
<comment type="catalytic activity">
    <reaction evidence="1 18 19">
        <text>(6R)-NADHX = (6S)-NADHX</text>
        <dbReference type="Rhea" id="RHEA:32215"/>
        <dbReference type="ChEBI" id="CHEBI:64074"/>
        <dbReference type="ChEBI" id="CHEBI:64075"/>
        <dbReference type="EC" id="5.1.99.6"/>
    </reaction>
</comment>
<dbReference type="Gene3D" id="3.40.50.10260">
    <property type="entry name" value="YjeF N-terminal domain"/>
    <property type="match status" value="1"/>
</dbReference>
<dbReference type="SUPFAM" id="SSF53613">
    <property type="entry name" value="Ribokinase-like"/>
    <property type="match status" value="1"/>
</dbReference>
<comment type="similarity">
    <text evidence="18">Belongs to the NnrE/AIBP family.</text>
</comment>
<feature type="binding site" evidence="17">
    <location>
        <position position="300"/>
    </location>
    <ligand>
        <name>(6S)-NADPHX</name>
        <dbReference type="ChEBI" id="CHEBI:64076"/>
    </ligand>
</feature>
<comment type="catalytic activity">
    <reaction evidence="16 17 19">
        <text>(6S)-NADPHX + ADP = AMP + phosphate + NADPH + H(+)</text>
        <dbReference type="Rhea" id="RHEA:32235"/>
        <dbReference type="ChEBI" id="CHEBI:15378"/>
        <dbReference type="ChEBI" id="CHEBI:43474"/>
        <dbReference type="ChEBI" id="CHEBI:57783"/>
        <dbReference type="ChEBI" id="CHEBI:64076"/>
        <dbReference type="ChEBI" id="CHEBI:456215"/>
        <dbReference type="ChEBI" id="CHEBI:456216"/>
        <dbReference type="EC" id="4.2.1.136"/>
    </reaction>
</comment>
<dbReference type="Pfam" id="PF01256">
    <property type="entry name" value="Carb_kinase"/>
    <property type="match status" value="1"/>
</dbReference>
<dbReference type="GO" id="GO:0046496">
    <property type="term" value="P:nicotinamide nucleotide metabolic process"/>
    <property type="evidence" value="ECO:0007669"/>
    <property type="project" value="UniProtKB-UniRule"/>
</dbReference>
<evidence type="ECO:0000256" key="11">
    <source>
        <dbReference type="ARBA" id="ARBA00023235"/>
    </source>
</evidence>
<comment type="function">
    <text evidence="18">Catalyzes the epimerization of the S- and R-forms of NAD(P)HX, a damaged form of NAD(P)H that is a result of enzymatic or heat-dependent hydration. This is a prerequisite for the S-specific NAD(P)H-hydrate dehydratase to allow the repair of both epimers of NAD(P)HX.</text>
</comment>
<dbReference type="InterPro" id="IPR004443">
    <property type="entry name" value="YjeF_N_dom"/>
</dbReference>
<keyword evidence="13" id="KW-0511">Multifunctional enzyme</keyword>
<reference evidence="22 23" key="1">
    <citation type="submission" date="2019-07" db="EMBL/GenBank/DDBJ databases">
        <title>Genome sequencing of lignin-degrading bacterial isolates.</title>
        <authorList>
            <person name="Gladden J."/>
        </authorList>
    </citation>
    <scope>NUCLEOTIDE SEQUENCE [LARGE SCALE GENOMIC DNA]</scope>
    <source>
        <strain evidence="22 23">J45</strain>
    </source>
</reference>
<evidence type="ECO:0000256" key="9">
    <source>
        <dbReference type="ARBA" id="ARBA00022958"/>
    </source>
</evidence>
<dbReference type="InterPro" id="IPR036652">
    <property type="entry name" value="YjeF_N_dom_sf"/>
</dbReference>
<comment type="subunit">
    <text evidence="17">Homotetramer.</text>
</comment>
<evidence type="ECO:0000256" key="10">
    <source>
        <dbReference type="ARBA" id="ARBA00023027"/>
    </source>
</evidence>